<protein>
    <submittedName>
        <fullName evidence="1">7935_t:CDS:1</fullName>
    </submittedName>
</protein>
<sequence>MSSHPLLSHSDFFSRIHCPGCHSSNLYRGNGACTLCVKEHFIQKFGTYFEIGYSNKIGTLGTLEICSEELKDSQYDITEFLKAEFQTTFLCIVLFTVNSGKIKIETLITLVLNLKGYAHGKVTDEVVVAGVTVGVGVFGVKIEVVGVTGGVVGVSFGVSVGVSVELSVGVVESVREVSVEESVCFEVSVRVSVEESVGVEESVRVSVEESVGGEVSVGISVEVSVGISVEVSVGISVEVSVGISVEVSVGISVEVSVGISVEVSVGISVEVS</sequence>
<feature type="non-terminal residue" evidence="1">
    <location>
        <position position="272"/>
    </location>
</feature>
<comment type="caution">
    <text evidence="1">The sequence shown here is derived from an EMBL/GenBank/DDBJ whole genome shotgun (WGS) entry which is preliminary data.</text>
</comment>
<organism evidence="1 2">
    <name type="scientific">Diversispora eburnea</name>
    <dbReference type="NCBI Taxonomy" id="1213867"/>
    <lineage>
        <taxon>Eukaryota</taxon>
        <taxon>Fungi</taxon>
        <taxon>Fungi incertae sedis</taxon>
        <taxon>Mucoromycota</taxon>
        <taxon>Glomeromycotina</taxon>
        <taxon>Glomeromycetes</taxon>
        <taxon>Diversisporales</taxon>
        <taxon>Diversisporaceae</taxon>
        <taxon>Diversispora</taxon>
    </lineage>
</organism>
<name>A0A9N8WRD8_9GLOM</name>
<dbReference type="OrthoDB" id="10643350at2759"/>
<dbReference type="Proteomes" id="UP000789706">
    <property type="component" value="Unassembled WGS sequence"/>
</dbReference>
<keyword evidence="2" id="KW-1185">Reference proteome</keyword>
<dbReference type="EMBL" id="CAJVPK010000317">
    <property type="protein sequence ID" value="CAG8493347.1"/>
    <property type="molecule type" value="Genomic_DNA"/>
</dbReference>
<evidence type="ECO:0000313" key="2">
    <source>
        <dbReference type="Proteomes" id="UP000789706"/>
    </source>
</evidence>
<dbReference type="AlphaFoldDB" id="A0A9N8WRD8"/>
<accession>A0A9N8WRD8</accession>
<evidence type="ECO:0000313" key="1">
    <source>
        <dbReference type="EMBL" id="CAG8493347.1"/>
    </source>
</evidence>
<reference evidence="1" key="1">
    <citation type="submission" date="2021-06" db="EMBL/GenBank/DDBJ databases">
        <authorList>
            <person name="Kallberg Y."/>
            <person name="Tangrot J."/>
            <person name="Rosling A."/>
        </authorList>
    </citation>
    <scope>NUCLEOTIDE SEQUENCE</scope>
    <source>
        <strain evidence="1">AZ414A</strain>
    </source>
</reference>
<proteinExistence type="predicted"/>
<gene>
    <name evidence="1" type="ORF">DEBURN_LOCUS4295</name>
</gene>